<sequence length="82" mass="8577">MSVFPLRLPDDLKDKAAAQAAEAGVSLNQFIAVAVASRVGAQAEAERYFAARAGRVAPGRAKVILEKAGADNPPRADDQIES</sequence>
<dbReference type="InterPro" id="IPR013321">
    <property type="entry name" value="Arc_rbn_hlx_hlx"/>
</dbReference>
<evidence type="ECO:0000313" key="2">
    <source>
        <dbReference type="Proteomes" id="UP000196655"/>
    </source>
</evidence>
<dbReference type="GO" id="GO:0006355">
    <property type="term" value="P:regulation of DNA-templated transcription"/>
    <property type="evidence" value="ECO:0007669"/>
    <property type="project" value="InterPro"/>
</dbReference>
<dbReference type="Pfam" id="PF05534">
    <property type="entry name" value="HicB"/>
    <property type="match status" value="1"/>
</dbReference>
<evidence type="ECO:0000313" key="1">
    <source>
        <dbReference type="EMBL" id="OWJ61367.1"/>
    </source>
</evidence>
<comment type="caution">
    <text evidence="1">The sequence shown here is derived from an EMBL/GenBank/DDBJ whole genome shotgun (WGS) entry which is preliminary data.</text>
</comment>
<dbReference type="RefSeq" id="WP_088156423.1">
    <property type="nucleotide sequence ID" value="NZ_NHON01000105.1"/>
</dbReference>
<dbReference type="InterPro" id="IPR010985">
    <property type="entry name" value="Ribbon_hlx_hlx"/>
</dbReference>
<proteinExistence type="predicted"/>
<organism evidence="1 2">
    <name type="scientific">Inquilinus limosus</name>
    <dbReference type="NCBI Taxonomy" id="171674"/>
    <lineage>
        <taxon>Bacteria</taxon>
        <taxon>Pseudomonadati</taxon>
        <taxon>Pseudomonadota</taxon>
        <taxon>Alphaproteobacteria</taxon>
        <taxon>Rhodospirillales</taxon>
        <taxon>Rhodospirillaceae</taxon>
        <taxon>Inquilinus</taxon>
    </lineage>
</organism>
<reference evidence="2" key="1">
    <citation type="submission" date="2017-05" db="EMBL/GenBank/DDBJ databases">
        <authorList>
            <person name="Macchi M."/>
            <person name="Festa S."/>
            <person name="Coppotelli B.M."/>
            <person name="Morelli I.S."/>
        </authorList>
    </citation>
    <scope>NUCLEOTIDE SEQUENCE [LARGE SCALE GENOMIC DNA]</scope>
    <source>
        <strain evidence="2">I</strain>
    </source>
</reference>
<dbReference type="AlphaFoldDB" id="A0A211Z8D6"/>
<name>A0A211Z8D6_9PROT</name>
<protein>
    <submittedName>
        <fullName evidence="1">Toxin-antitoxin system HicB family antitoxin</fullName>
    </submittedName>
</protein>
<dbReference type="Proteomes" id="UP000196655">
    <property type="component" value="Unassembled WGS sequence"/>
</dbReference>
<dbReference type="SUPFAM" id="SSF47598">
    <property type="entry name" value="Ribbon-helix-helix"/>
    <property type="match status" value="1"/>
</dbReference>
<dbReference type="EMBL" id="NHON01000105">
    <property type="protein sequence ID" value="OWJ61367.1"/>
    <property type="molecule type" value="Genomic_DNA"/>
</dbReference>
<gene>
    <name evidence="1" type="ORF">BWR60_31270</name>
</gene>
<dbReference type="InterPro" id="IPR008651">
    <property type="entry name" value="Uncharacterised_HicB"/>
</dbReference>
<dbReference type="Gene3D" id="1.10.1220.10">
    <property type="entry name" value="Met repressor-like"/>
    <property type="match status" value="1"/>
</dbReference>
<keyword evidence="2" id="KW-1185">Reference proteome</keyword>
<accession>A0A211Z8D6</accession>